<evidence type="ECO:0000313" key="4">
    <source>
        <dbReference type="EMBL" id="MBI5168567.1"/>
    </source>
</evidence>
<feature type="signal peptide" evidence="2">
    <location>
        <begin position="1"/>
        <end position="22"/>
    </location>
</feature>
<accession>A0A933W7L1</accession>
<dbReference type="Pfam" id="PF18998">
    <property type="entry name" value="Flg_new_2"/>
    <property type="match status" value="1"/>
</dbReference>
<gene>
    <name evidence="4" type="ORF">HZA61_03670</name>
</gene>
<dbReference type="InterPro" id="IPR013783">
    <property type="entry name" value="Ig-like_fold"/>
</dbReference>
<feature type="domain" description="Bacterial repeat" evidence="3">
    <location>
        <begin position="1349"/>
        <end position="1417"/>
    </location>
</feature>
<keyword evidence="2" id="KW-0732">Signal</keyword>
<evidence type="ECO:0000256" key="2">
    <source>
        <dbReference type="SAM" id="SignalP"/>
    </source>
</evidence>
<sequence>MSRLLRFVFVALLLAVVRPALASGASPAAPATFSWTSLPSAATSEPPPPPPPPPVSPRSGFEGVLATGPGTDVSIASGEGVLLIAAHGRIAIVSRGGNIRSEVNVRDFFGFANGTVTGTQCFFDPVARLWWVVGLWSPPGDLPQTLAIAHSLSPNPRSDWGLTNWPTATIVSRHVTEYGAEPIAAIAPGRFVVAMRHFVVATGRQDYESVLVFDRTVLDRYGYAPPVELRITAPPARGDRWDMTSTRPAVCLDRAGEEVLLVTSRAGGGSRVTLRRITGPPSAPVLSEGEFVDVAPYSTAPGARQLGTARRLETGDCRVRSAVVRDGVLSAAWHEAGRSGGNTASGIRVLQVRLRDRAVLTDHAFGEARTFAFAPALTADAYGALQLAYVRSAADEFPSAWTAVRRAGEPKFEKPAPVRTGEGASDSLDWSGPSGIALDPAPQLPGQTAWAASSFVRAGGSRGTWVQPVIVSYGEIRGTVLADCRADAASPGDRAPLAAHAVSLRAAGGTVIATAHTSGDGTFAFAGLEAGTYDVVVAPPAGGASVLAAPGSGGMRETAIGANAVRVVLAAWQRSSGNLFVCAEARPMPVLAALSPDFRWAGSAACTLRVIGSGFAPCASVRYGSLVREARWVSATELRVALSAEDLAVAGPRAVRVSNPEPGGGLSASVLFDVRRPDPYAPVVTLLAPVGGERWPLGATRRIAWSASDDRGIESVTLAYSRDGGLSFPHTIAAAIPDSGHFDWTLPDTGAAGLRVRVTVRDAFGNVAADSSQAAFAVPSWRILASATGPGRIAPSGAVKVADGDAPEFAMVADSNSYLARLRVNDVTVAPTTRYTFAPVHADQTIAADFGPRTYTWAFDSGTANFGSPGNWSPTRLSPATDDILQFANGGIVTATNVPSQAVGQLRVLNGTGVTLQTASAATLTLNGGGGHDLWIEAGSQLTLAAPSGAVTISLGPGATGRVDGLASFGTGAQRLVAQDAGALHFTRGSLCTISATTTGSVFGNGAGASALRSVVFDAGATLNVLGGGDPFGAAAPNAVLRMEHGSRYTYRVRGSSLDLSGRTLGDFEFLSGTSVTIAGTSPVTMDSLIVGAGTLWLNCATALAIRGDVTVKSGTSLTIGSGDFANPVRFSGDGPQRVTRYGTFSANASAKLTIDNRAGVTLGSDLAWGGDVTFAHGVLSTGTGVLDLAGTSVLTGAADTTGWIAGRVRRTIPGGISSRTFPVGTATAFAPLQLDFAQATFPFALTVSCADGPAPGLADAPVDTAHVLKRHWTLSSPTMPVVLDYTAKMTYVPGDLAAGTLASDLSPFQFSNLWYPRAGGATPGNTITAQHCTTFGVLTAAQSWYRDYGVTVTVDGPGTVTRSPDQATYAYGDIVTLTARPTAPATFVGWSGDTSATLTPLAIAVTRDRHLTATFRTPVTYVWKAGVSSGLWTDSLNWTPARREPAPNDILVFSHPGAVTVNGPRTETVAQLLVSGGAQVQLVSGNAVTLTLRGEGGHALVVEPGAKLAIGGTLPLVIALPAHARGAIGGRLQLSGAPHQLVARDTAAVTFTDGAVCEAAATGNVFGDGTGASGMRSVYFEAGSRFDHLSGGDPFGAAAPNAVVAFLPSSRYAVRSLGATVSLSGRTYADFEYDAPGASMLVPLESPVTMDSLLVRTGYLYLSQAAALTLRGDFTVLGGSQLGFYPLRSGGPVVMQGAVTQRIAVRGQLAGYATPPFEIDNAAGVRLATDVTWPGPLRFWRGLLHTGPYAFSLGTAYGVLNAGAGTGWVDGTLRVTVPGPGSSLTYPIGDSARYAPLVLNFRTSPSGFPVGASTTAGLHPQLGSAPMDTARSLRRWWRVSSPTATPVDLSYDAVMNFVPGELDSSTTPGQLLPLLYTSGWHYPTNGIATLSSVSATGLSAYGDLTAALPIGGPVEPRYVWTATSSRGAFNDAGNWTPPRLLRRADDILEFSRGTVDTAYGVPVQTIGQLVVSNGSRATLSGTGNATLSFTGRPGDDLAIASGATLRLTGTSGVNSLQLVLGDTTTARIAGTLELSGGPQRLLGVASDAIVFENGGACVLTAGFEGNPFGTGAAAGSIGSVRFASGSVLRQSIGGDPFGAQLNDAVLTFDRGSRYRIESNAFTPAFSRRTFADVELAVPSGLVDVTPTQPFTLDSLIVRQGVFNLTPSGGCTIRGDILVYRLATLNLAPRIGPSSVRIGGDAPQRLVGTGTFATGPYPVLVLDNPAGLDLGSNATWRGAVNFVRGPVRTGAFALTVDTATVVTASQATGWVHGTLKRTMRYGAPTVDFAVGTDSVYAPVTVTLVNNTFDFQLAVSTTDGDHPQLASANVDPARTVNRWWTLTSAGTANFATGSATFSFSPADLDTAITADVLSPFRYAGGWTRAVRGTGSATSVQATGLTAFGSFALAEPLAAGAAAAAALSPVAPGDDAPVAAFALGAPSPNPTRGAARIPFALPRASHVRVSVLDVQGREVAVLADGVFAAGRHGVTMESAGRPLAAGLYFVRLRVSGGPEFTRRIAIAR</sequence>
<name>A0A933W7L1_UNCEI</name>
<feature type="chain" id="PRO_5037726587" description="Bacterial repeat domain-containing protein" evidence="2">
    <location>
        <begin position="23"/>
        <end position="2522"/>
    </location>
</feature>
<dbReference type="InterPro" id="IPR014756">
    <property type="entry name" value="Ig_E-set"/>
</dbReference>
<feature type="region of interest" description="Disordered" evidence="1">
    <location>
        <begin position="39"/>
        <end position="63"/>
    </location>
</feature>
<reference evidence="4" key="1">
    <citation type="submission" date="2020-07" db="EMBL/GenBank/DDBJ databases">
        <title>Huge and variable diversity of episymbiotic CPR bacteria and DPANN archaea in groundwater ecosystems.</title>
        <authorList>
            <person name="He C.Y."/>
            <person name="Keren R."/>
            <person name="Whittaker M."/>
            <person name="Farag I.F."/>
            <person name="Doudna J."/>
            <person name="Cate J.H.D."/>
            <person name="Banfield J.F."/>
        </authorList>
    </citation>
    <scope>NUCLEOTIDE SEQUENCE</scope>
    <source>
        <strain evidence="4">NC_groundwater_1813_Pr3_B-0.1um_71_17</strain>
    </source>
</reference>
<dbReference type="InterPro" id="IPR044060">
    <property type="entry name" value="Bacterial_rp_domain"/>
</dbReference>
<dbReference type="Proteomes" id="UP000696931">
    <property type="component" value="Unassembled WGS sequence"/>
</dbReference>
<dbReference type="SUPFAM" id="SSF81296">
    <property type="entry name" value="E set domains"/>
    <property type="match status" value="1"/>
</dbReference>
<dbReference type="SUPFAM" id="SSF117074">
    <property type="entry name" value="Hypothetical protein PA1324"/>
    <property type="match status" value="1"/>
</dbReference>
<dbReference type="EMBL" id="JACRIW010000031">
    <property type="protein sequence ID" value="MBI5168567.1"/>
    <property type="molecule type" value="Genomic_DNA"/>
</dbReference>
<protein>
    <recommendedName>
        <fullName evidence="3">Bacterial repeat domain-containing protein</fullName>
    </recommendedName>
</protein>
<comment type="caution">
    <text evidence="4">The sequence shown here is derived from an EMBL/GenBank/DDBJ whole genome shotgun (WGS) entry which is preliminary data.</text>
</comment>
<evidence type="ECO:0000256" key="1">
    <source>
        <dbReference type="SAM" id="MobiDB-lite"/>
    </source>
</evidence>
<dbReference type="Gene3D" id="2.60.40.10">
    <property type="entry name" value="Immunoglobulins"/>
    <property type="match status" value="2"/>
</dbReference>
<organism evidence="4 5">
    <name type="scientific">Eiseniibacteriota bacterium</name>
    <dbReference type="NCBI Taxonomy" id="2212470"/>
    <lineage>
        <taxon>Bacteria</taxon>
        <taxon>Candidatus Eiseniibacteriota</taxon>
    </lineage>
</organism>
<evidence type="ECO:0000313" key="5">
    <source>
        <dbReference type="Proteomes" id="UP000696931"/>
    </source>
</evidence>
<feature type="compositionally biased region" description="Pro residues" evidence="1">
    <location>
        <begin position="45"/>
        <end position="56"/>
    </location>
</feature>
<proteinExistence type="predicted"/>
<evidence type="ECO:0000259" key="3">
    <source>
        <dbReference type="Pfam" id="PF18998"/>
    </source>
</evidence>